<protein>
    <submittedName>
        <fullName evidence="2">Uncharacterized protein</fullName>
    </submittedName>
</protein>
<dbReference type="STRING" id="559298.A0A179UNX1"/>
<dbReference type="KEGG" id="bgh:BDBG_05024"/>
<evidence type="ECO:0000313" key="3">
    <source>
        <dbReference type="Proteomes" id="UP000002038"/>
    </source>
</evidence>
<dbReference type="EMBL" id="GG657455">
    <property type="protein sequence ID" value="OAT08797.1"/>
    <property type="molecule type" value="Genomic_DNA"/>
</dbReference>
<feature type="region of interest" description="Disordered" evidence="1">
    <location>
        <begin position="118"/>
        <end position="140"/>
    </location>
</feature>
<evidence type="ECO:0000256" key="1">
    <source>
        <dbReference type="SAM" id="MobiDB-lite"/>
    </source>
</evidence>
<dbReference type="Proteomes" id="UP000002038">
    <property type="component" value="Unassembled WGS sequence"/>
</dbReference>
<evidence type="ECO:0000313" key="2">
    <source>
        <dbReference type="EMBL" id="OAT08797.1"/>
    </source>
</evidence>
<dbReference type="RefSeq" id="XP_031578475.1">
    <property type="nucleotide sequence ID" value="XM_031721950.1"/>
</dbReference>
<gene>
    <name evidence="2" type="ORF">BDBG_05024</name>
</gene>
<accession>A0A179UNX1</accession>
<dbReference type="GeneID" id="8504606"/>
<proteinExistence type="predicted"/>
<sequence>MQYSSLTVSIRKISQKRLFSLLTMSLLQKFQESMESVYGKFSTVTDATKWEPPPKSGGHRGRYLWTDAFGVLNFLTLYKELSLRGDKTAADNSLIFAQRLITTVHDVLGYTRDGHSRLPGATHEEPLKGGLRIGKEDETGPDGDGQYFHYLSMWMFTLNRMSIATGDPSYNRQAVSLAKAIHPYFFLNRTSDRPHMVWKVAMDLSRPLVASEGNLDPMDGYVVFRLLQASAMKYGDGEILKEEIGDYRKVMARKGDHFVTRDPLDLGMTLWTAHWFAGRESWADRLVERCFFQLHRLFDDNHFLEMNLRCRLAFREFGICLGIGCITYREASNNAEGFCNRSEEIITQWEKHMSSLTPEDLKPITRVMYSTALIPGAFKSRYLGDEPMDQV</sequence>
<feature type="compositionally biased region" description="Basic and acidic residues" evidence="1">
    <location>
        <begin position="118"/>
        <end position="138"/>
    </location>
</feature>
<dbReference type="OrthoDB" id="302966at2759"/>
<keyword evidence="3" id="KW-1185">Reference proteome</keyword>
<name>A0A179UNX1_BLAGS</name>
<reference evidence="3" key="1">
    <citation type="journal article" date="2015" name="PLoS Genet.">
        <title>The dynamic genome and transcriptome of the human fungal pathogen Blastomyces and close relative Emmonsia.</title>
        <authorList>
            <person name="Munoz J.F."/>
            <person name="Gauthier G.M."/>
            <person name="Desjardins C.A."/>
            <person name="Gallo J.E."/>
            <person name="Holder J."/>
            <person name="Sullivan T.D."/>
            <person name="Marty A.J."/>
            <person name="Carmen J.C."/>
            <person name="Chen Z."/>
            <person name="Ding L."/>
            <person name="Gujja S."/>
            <person name="Magrini V."/>
            <person name="Misas E."/>
            <person name="Mitreva M."/>
            <person name="Priest M."/>
            <person name="Saif S."/>
            <person name="Whiston E.A."/>
            <person name="Young S."/>
            <person name="Zeng Q."/>
            <person name="Goldman W.E."/>
            <person name="Mardis E.R."/>
            <person name="Taylor J.W."/>
            <person name="McEwen J.G."/>
            <person name="Clay O.K."/>
            <person name="Klein B.S."/>
            <person name="Cuomo C.A."/>
        </authorList>
    </citation>
    <scope>NUCLEOTIDE SEQUENCE [LARGE SCALE GENOMIC DNA]</scope>
    <source>
        <strain evidence="3">SLH14081</strain>
    </source>
</reference>
<dbReference type="VEuPathDB" id="FungiDB:BDBG_05024"/>
<dbReference type="AlphaFoldDB" id="A0A179UNX1"/>
<organism evidence="2 3">
    <name type="scientific">Blastomyces gilchristii (strain SLH14081)</name>
    <name type="common">Blastomyces dermatitidis</name>
    <dbReference type="NCBI Taxonomy" id="559298"/>
    <lineage>
        <taxon>Eukaryota</taxon>
        <taxon>Fungi</taxon>
        <taxon>Dikarya</taxon>
        <taxon>Ascomycota</taxon>
        <taxon>Pezizomycotina</taxon>
        <taxon>Eurotiomycetes</taxon>
        <taxon>Eurotiomycetidae</taxon>
        <taxon>Onygenales</taxon>
        <taxon>Ajellomycetaceae</taxon>
        <taxon>Blastomyces</taxon>
    </lineage>
</organism>